<dbReference type="AlphaFoldDB" id="A0A7J7L8H9"/>
<feature type="compositionally biased region" description="Polar residues" evidence="1">
    <location>
        <begin position="159"/>
        <end position="170"/>
    </location>
</feature>
<comment type="caution">
    <text evidence="2">The sequence shown here is derived from an EMBL/GenBank/DDBJ whole genome shotgun (WGS) entry which is preliminary data.</text>
</comment>
<feature type="compositionally biased region" description="Acidic residues" evidence="1">
    <location>
        <begin position="106"/>
        <end position="117"/>
    </location>
</feature>
<evidence type="ECO:0000313" key="2">
    <source>
        <dbReference type="EMBL" id="KAF6138860.1"/>
    </source>
</evidence>
<gene>
    <name evidence="2" type="ORF">GIB67_018591</name>
</gene>
<proteinExistence type="predicted"/>
<accession>A0A7J7L8H9</accession>
<dbReference type="OrthoDB" id="1896158at2759"/>
<protein>
    <submittedName>
        <fullName evidence="2">Uncharacterized protein</fullName>
    </submittedName>
</protein>
<feature type="region of interest" description="Disordered" evidence="1">
    <location>
        <begin position="104"/>
        <end position="184"/>
    </location>
</feature>
<evidence type="ECO:0000256" key="1">
    <source>
        <dbReference type="SAM" id="MobiDB-lite"/>
    </source>
</evidence>
<organism evidence="2 3">
    <name type="scientific">Kingdonia uniflora</name>
    <dbReference type="NCBI Taxonomy" id="39325"/>
    <lineage>
        <taxon>Eukaryota</taxon>
        <taxon>Viridiplantae</taxon>
        <taxon>Streptophyta</taxon>
        <taxon>Embryophyta</taxon>
        <taxon>Tracheophyta</taxon>
        <taxon>Spermatophyta</taxon>
        <taxon>Magnoliopsida</taxon>
        <taxon>Ranunculales</taxon>
        <taxon>Circaeasteraceae</taxon>
        <taxon>Kingdonia</taxon>
    </lineage>
</organism>
<evidence type="ECO:0000313" key="3">
    <source>
        <dbReference type="Proteomes" id="UP000541444"/>
    </source>
</evidence>
<name>A0A7J7L8H9_9MAGN</name>
<reference evidence="2 3" key="1">
    <citation type="journal article" date="2020" name="IScience">
        <title>Genome Sequencing of the Endangered Kingdonia uniflora (Circaeasteraceae, Ranunculales) Reveals Potential Mechanisms of Evolutionary Specialization.</title>
        <authorList>
            <person name="Sun Y."/>
            <person name="Deng T."/>
            <person name="Zhang A."/>
            <person name="Moore M.J."/>
            <person name="Landis J.B."/>
            <person name="Lin N."/>
            <person name="Zhang H."/>
            <person name="Zhang X."/>
            <person name="Huang J."/>
            <person name="Zhang X."/>
            <person name="Sun H."/>
            <person name="Wang H."/>
        </authorList>
    </citation>
    <scope>NUCLEOTIDE SEQUENCE [LARGE SCALE GENOMIC DNA]</scope>
    <source>
        <strain evidence="2">TB1705</strain>
        <tissue evidence="2">Leaf</tissue>
    </source>
</reference>
<sequence length="682" mass="74767">MFSSSYVLLIERTNSFEPGYSRDLGRLEAMFTEGLDSNAVRWVREGSGTKNRETPFLISNQMGHRAEFRSGGTGFGLPPPSKFRSGHLLSGVVELSRAIPVNGVDSDLDSDMDETSDSDGNIYIGHGRGRYSLDSSPDDDVRCQKPSVLGSRQPHYASDNVSDFSSSRGTVGQRKGCGLERSGQHDYTEESLASSMSFGYASTHVGNNNISGPHGGAYVSEVSSVPSAKKNIHVRGPQNKKLFGEDVPSAPPFCASNHEIKNTQDAEQNHSPTSYITPHTANSNCPFIIKEANSSKLTVAGVHVHNKNGNTLGNRSVRTSAGVEAAVSSGSLPARLPTYHASVQQVLLQSEQELLAKRSSEIVSEGAAPKPKKIIGKIKVQVRRVKLGLDPPTGCSFASLKPPMESLRYRFLNLQSTLSAGWEALRKIHVVPRVPVNGSFSQHSLAYMQASTQYIKQVSSLLKIGVTTLRNSSSSYEVVQETFSCLLRMKSSSESEAVRMQPGSGEAHIFFPDSLGDDLTIEVQDSKGKSYGRVNTQVATIAEDSGDKVRWLYIYYEPEHELVGRIQLYINYSTSQDENAHLKCGPVAETVAYDLLLEVAMKVQQFQQRKLILDGPWKWLLTEFASYYGVSNAYTNLRYLSYVMDVATPTADCLQLVYDLLLPVIKKGHPKSSLSHQEVSTF</sequence>
<dbReference type="PANTHER" id="PTHR31110">
    <property type="entry name" value="PESTICIDAL CRYSTAL CRY8BA PROTEIN"/>
    <property type="match status" value="1"/>
</dbReference>
<dbReference type="PANTHER" id="PTHR31110:SF2">
    <property type="entry name" value="PESTICIDAL CRYSTAL CRY8BA PROTEIN"/>
    <property type="match status" value="1"/>
</dbReference>
<dbReference type="EMBL" id="JACGCM010002538">
    <property type="protein sequence ID" value="KAF6138860.1"/>
    <property type="molecule type" value="Genomic_DNA"/>
</dbReference>
<keyword evidence="3" id="KW-1185">Reference proteome</keyword>
<dbReference type="Proteomes" id="UP000541444">
    <property type="component" value="Unassembled WGS sequence"/>
</dbReference>